<comment type="caution">
    <text evidence="2">The sequence shown here is derived from an EMBL/GenBank/DDBJ whole genome shotgun (WGS) entry which is preliminary data.</text>
</comment>
<dbReference type="OrthoDB" id="1935019at2759"/>
<accession>S8CYH1</accession>
<feature type="compositionally biased region" description="Polar residues" evidence="1">
    <location>
        <begin position="85"/>
        <end position="94"/>
    </location>
</feature>
<feature type="non-terminal residue" evidence="2">
    <location>
        <position position="1"/>
    </location>
</feature>
<keyword evidence="3" id="KW-1185">Reference proteome</keyword>
<proteinExistence type="predicted"/>
<organism evidence="2 3">
    <name type="scientific">Genlisea aurea</name>
    <dbReference type="NCBI Taxonomy" id="192259"/>
    <lineage>
        <taxon>Eukaryota</taxon>
        <taxon>Viridiplantae</taxon>
        <taxon>Streptophyta</taxon>
        <taxon>Embryophyta</taxon>
        <taxon>Tracheophyta</taxon>
        <taxon>Spermatophyta</taxon>
        <taxon>Magnoliopsida</taxon>
        <taxon>eudicotyledons</taxon>
        <taxon>Gunneridae</taxon>
        <taxon>Pentapetalae</taxon>
        <taxon>asterids</taxon>
        <taxon>lamiids</taxon>
        <taxon>Lamiales</taxon>
        <taxon>Lentibulariaceae</taxon>
        <taxon>Genlisea</taxon>
    </lineage>
</organism>
<protein>
    <submittedName>
        <fullName evidence="2">Uncharacterized protein</fullName>
    </submittedName>
</protein>
<feature type="non-terminal residue" evidence="2">
    <location>
        <position position="148"/>
    </location>
</feature>
<name>S8CYH1_9LAMI</name>
<evidence type="ECO:0000313" key="2">
    <source>
        <dbReference type="EMBL" id="EPS72474.1"/>
    </source>
</evidence>
<feature type="compositionally biased region" description="Acidic residues" evidence="1">
    <location>
        <begin position="124"/>
        <end position="148"/>
    </location>
</feature>
<feature type="compositionally biased region" description="Basic and acidic residues" evidence="1">
    <location>
        <begin position="61"/>
        <end position="72"/>
    </location>
</feature>
<reference evidence="2 3" key="1">
    <citation type="journal article" date="2013" name="BMC Genomics">
        <title>The miniature genome of a carnivorous plant Genlisea aurea contains a low number of genes and short non-coding sequences.</title>
        <authorList>
            <person name="Leushkin E.V."/>
            <person name="Sutormin R.A."/>
            <person name="Nabieva E.R."/>
            <person name="Penin A.A."/>
            <person name="Kondrashov A.S."/>
            <person name="Logacheva M.D."/>
        </authorList>
    </citation>
    <scope>NUCLEOTIDE SEQUENCE [LARGE SCALE GENOMIC DNA]</scope>
</reference>
<sequence length="148" mass="16633">RRRASDEDEVEQLIKAAQDEVLLKLNVDTHMVRPSASIDPDLDRRFHALKKSQKPTSSTARTDDEFDNKRPSGGDALARFAALSMGSNDSINQPETDEGSDDEDDEVERVLRWAFDAARLDPSPPDEFDDRDFGEGNSDDDDDDDDDF</sequence>
<feature type="region of interest" description="Disordered" evidence="1">
    <location>
        <begin position="34"/>
        <end position="148"/>
    </location>
</feature>
<gene>
    <name evidence="2" type="ORF">M569_02287</name>
</gene>
<evidence type="ECO:0000256" key="1">
    <source>
        <dbReference type="SAM" id="MobiDB-lite"/>
    </source>
</evidence>
<dbReference type="EMBL" id="AUSU01000825">
    <property type="protein sequence ID" value="EPS72474.1"/>
    <property type="molecule type" value="Genomic_DNA"/>
</dbReference>
<dbReference type="AlphaFoldDB" id="S8CYH1"/>
<feature type="compositionally biased region" description="Acidic residues" evidence="1">
    <location>
        <begin position="95"/>
        <end position="107"/>
    </location>
</feature>
<dbReference type="Proteomes" id="UP000015453">
    <property type="component" value="Unassembled WGS sequence"/>
</dbReference>
<evidence type="ECO:0000313" key="3">
    <source>
        <dbReference type="Proteomes" id="UP000015453"/>
    </source>
</evidence>